<accession>A0ABY8W0S5</accession>
<feature type="domain" description="Rhodanese" evidence="2">
    <location>
        <begin position="267"/>
        <end position="318"/>
    </location>
</feature>
<dbReference type="CDD" id="cd00158">
    <property type="entry name" value="RHOD"/>
    <property type="match status" value="1"/>
</dbReference>
<evidence type="ECO:0000313" key="3">
    <source>
        <dbReference type="EMBL" id="WIM89357.1"/>
    </source>
</evidence>
<evidence type="ECO:0000256" key="1">
    <source>
        <dbReference type="ARBA" id="ARBA00022723"/>
    </source>
</evidence>
<organism evidence="3 4">
    <name type="scientific">Candidatus Mycobacterium wuenschmannii</name>
    <dbReference type="NCBI Taxonomy" id="3027808"/>
    <lineage>
        <taxon>Bacteria</taxon>
        <taxon>Bacillati</taxon>
        <taxon>Actinomycetota</taxon>
        <taxon>Actinomycetes</taxon>
        <taxon>Mycobacteriales</taxon>
        <taxon>Mycobacteriaceae</taxon>
        <taxon>Mycobacterium</taxon>
    </lineage>
</organism>
<dbReference type="InterPro" id="IPR001279">
    <property type="entry name" value="Metallo-B-lactamas"/>
</dbReference>
<evidence type="ECO:0000259" key="2">
    <source>
        <dbReference type="PROSITE" id="PS50206"/>
    </source>
</evidence>
<evidence type="ECO:0000313" key="4">
    <source>
        <dbReference type="Proteomes" id="UP001236585"/>
    </source>
</evidence>
<dbReference type="PANTHER" id="PTHR43084">
    <property type="entry name" value="PERSULFIDE DIOXYGENASE ETHE1"/>
    <property type="match status" value="1"/>
</dbReference>
<dbReference type="Gene3D" id="3.40.250.10">
    <property type="entry name" value="Rhodanese-like domain"/>
    <property type="match status" value="2"/>
</dbReference>
<dbReference type="InterPro" id="IPR051682">
    <property type="entry name" value="Mito_Persulfide_Diox"/>
</dbReference>
<reference evidence="3 4" key="1">
    <citation type="journal article" date="2023" name="Microbiol. Resour. Announc.">
        <title>Complete Genome Sequence of Mycobacterium wuenschmanii, a novel Nontuberculous Mycobacterium Isolated from a captive population of Amazon Milk Frogs.</title>
        <authorList>
            <person name="Hicks J."/>
            <person name="Zeineldin M."/>
            <person name="Ward H."/>
            <person name="Wuenschmann A."/>
            <person name="Camp P."/>
            <person name="Farrell D."/>
            <person name="Lehman K."/>
            <person name="Thacker T."/>
            <person name="Cuthbert E."/>
        </authorList>
    </citation>
    <scope>NUCLEOTIDE SEQUENCE [LARGE SCALE GENOMIC DNA]</scope>
    <source>
        <strain evidence="3 4">Wuenschmanii</strain>
    </source>
</reference>
<name>A0ABY8W0S5_9MYCO</name>
<dbReference type="Pfam" id="PF00753">
    <property type="entry name" value="Lactamase_B"/>
    <property type="match status" value="1"/>
</dbReference>
<dbReference type="SUPFAM" id="SSF56281">
    <property type="entry name" value="Metallo-hydrolase/oxidoreductase"/>
    <property type="match status" value="1"/>
</dbReference>
<dbReference type="PANTHER" id="PTHR43084:SF1">
    <property type="entry name" value="PERSULFIDE DIOXYGENASE ETHE1, MITOCHONDRIAL"/>
    <property type="match status" value="1"/>
</dbReference>
<dbReference type="Proteomes" id="UP001236585">
    <property type="component" value="Chromosome"/>
</dbReference>
<dbReference type="InterPro" id="IPR044528">
    <property type="entry name" value="POD-like_MBL-fold"/>
</dbReference>
<dbReference type="EMBL" id="CP126981">
    <property type="protein sequence ID" value="WIM89357.1"/>
    <property type="molecule type" value="Genomic_DNA"/>
</dbReference>
<sequence>MIFTQHYLDCLSQGSYLIGDESTGRAVVVDPRRDTDVYLAEAAEHGLTIERVIETHIHADFLTGHLELAEATGATISYGDKATVDFPVDPLHDGQRISLGEVTLEVRATPGHTPESISVVVYEYPDDEVPYGVLTGDTLFVGDVGRPDLLSGEGLSSEELARELYTSLHEQLLTLPDATRVFPAHGAGSACGKQMSSETSSTIGEQRRDNYALQFSDVDEFVASITEGQAPQPRYFEYDSVRNREQRPLLDDSAPPLLSVDEVRRYAAAGAVLLDTREAAEYTRGHMSGAVNIGLDGRFAEGAGQVFPPDRDIVLVGDASLAQESRIRLARVGFDRVVGQLEDLPGIFTHSPHLVETAARFTPEQLAELGNDEPDLQIVDVRNPGETEDGVVPGAQEIPLPTLTESLDNLDPSAPVITYCASGYRSLIAASLLRAAGFQNVGDLLGGYSAWDDAGLVIR</sequence>
<gene>
    <name evidence="3" type="ORF">PT015_07915</name>
</gene>
<proteinExistence type="predicted"/>
<dbReference type="InterPro" id="IPR001763">
    <property type="entry name" value="Rhodanese-like_dom"/>
</dbReference>
<dbReference type="InterPro" id="IPR036866">
    <property type="entry name" value="RibonucZ/Hydroxyglut_hydro"/>
</dbReference>
<dbReference type="Gene3D" id="3.60.15.10">
    <property type="entry name" value="Ribonuclease Z/Hydroxyacylglutathione hydrolase-like"/>
    <property type="match status" value="1"/>
</dbReference>
<protein>
    <submittedName>
        <fullName evidence="3">Rhodanese-like domain-containing protein</fullName>
    </submittedName>
</protein>
<dbReference type="SUPFAM" id="SSF52821">
    <property type="entry name" value="Rhodanese/Cell cycle control phosphatase"/>
    <property type="match status" value="2"/>
</dbReference>
<dbReference type="CDD" id="cd07724">
    <property type="entry name" value="POD-like_MBL-fold"/>
    <property type="match status" value="1"/>
</dbReference>
<keyword evidence="1" id="KW-0479">Metal-binding</keyword>
<dbReference type="RefSeq" id="WP_285190083.1">
    <property type="nucleotide sequence ID" value="NZ_CP126981.1"/>
</dbReference>
<dbReference type="SMART" id="SM00849">
    <property type="entry name" value="Lactamase_B"/>
    <property type="match status" value="1"/>
</dbReference>
<dbReference type="Pfam" id="PF00581">
    <property type="entry name" value="Rhodanese"/>
    <property type="match status" value="2"/>
</dbReference>
<dbReference type="SMART" id="SM00450">
    <property type="entry name" value="RHOD"/>
    <property type="match status" value="2"/>
</dbReference>
<dbReference type="InterPro" id="IPR036873">
    <property type="entry name" value="Rhodanese-like_dom_sf"/>
</dbReference>
<keyword evidence="4" id="KW-1185">Reference proteome</keyword>
<dbReference type="PROSITE" id="PS50206">
    <property type="entry name" value="RHODANESE_3"/>
    <property type="match status" value="2"/>
</dbReference>
<feature type="domain" description="Rhodanese" evidence="2">
    <location>
        <begin position="372"/>
        <end position="459"/>
    </location>
</feature>